<organism evidence="6">
    <name type="scientific">marine metagenome</name>
    <dbReference type="NCBI Taxonomy" id="408172"/>
    <lineage>
        <taxon>unclassified sequences</taxon>
        <taxon>metagenomes</taxon>
        <taxon>ecological metagenomes</taxon>
    </lineage>
</organism>
<evidence type="ECO:0000259" key="3">
    <source>
        <dbReference type="Pfam" id="PF07627"/>
    </source>
</evidence>
<protein>
    <recommendedName>
        <fullName evidence="7">DUF1592 domain-containing protein</fullName>
    </recommendedName>
</protein>
<feature type="domain" description="DUF1592" evidence="4">
    <location>
        <begin position="475"/>
        <end position="600"/>
    </location>
</feature>
<dbReference type="EMBL" id="UINC01013912">
    <property type="protein sequence ID" value="SVA59735.1"/>
    <property type="molecule type" value="Genomic_DNA"/>
</dbReference>
<dbReference type="AlphaFoldDB" id="A0A381X4Q6"/>
<feature type="domain" description="DUF1585" evidence="1">
    <location>
        <begin position="733"/>
        <end position="806"/>
    </location>
</feature>
<accession>A0A381X4Q6</accession>
<evidence type="ECO:0000259" key="5">
    <source>
        <dbReference type="Pfam" id="PF07637"/>
    </source>
</evidence>
<evidence type="ECO:0000259" key="2">
    <source>
        <dbReference type="Pfam" id="PF07626"/>
    </source>
</evidence>
<gene>
    <name evidence="6" type="ORF">METZ01_LOCUS112589</name>
</gene>
<dbReference type="Pfam" id="PF07626">
    <property type="entry name" value="PSD3"/>
    <property type="match status" value="1"/>
</dbReference>
<evidence type="ECO:0008006" key="7">
    <source>
        <dbReference type="Google" id="ProtNLM"/>
    </source>
</evidence>
<feature type="domain" description="DUF1588" evidence="3">
    <location>
        <begin position="619"/>
        <end position="719"/>
    </location>
</feature>
<evidence type="ECO:0000259" key="4">
    <source>
        <dbReference type="Pfam" id="PF07631"/>
    </source>
</evidence>
<evidence type="ECO:0000313" key="6">
    <source>
        <dbReference type="EMBL" id="SVA59735.1"/>
    </source>
</evidence>
<dbReference type="Pfam" id="PF07637">
    <property type="entry name" value="PSD5"/>
    <property type="match status" value="1"/>
</dbReference>
<proteinExistence type="predicted"/>
<dbReference type="InterPro" id="IPR013039">
    <property type="entry name" value="DUF1588"/>
</dbReference>
<feature type="domain" description="DUF1595" evidence="5">
    <location>
        <begin position="400"/>
        <end position="460"/>
    </location>
</feature>
<dbReference type="InterPro" id="IPR013043">
    <property type="entry name" value="DUF1595"/>
</dbReference>
<dbReference type="InterPro" id="IPR013036">
    <property type="entry name" value="DUF1587"/>
</dbReference>
<sequence length="825" mass="91076">MNQFSSTLLTGGVALLLWGSVGEQFNQTTDPNRLVSGHTEIVGSDSESTNDEIIQAYCVRCHNERMLRGNLSLEDFRMSASHEEGETTEKMIRKLRAGMMPPPGARRPAGDTLVMLVQSLESSMDMAAAKAPNPGGRTFQRLNRAEYQSSIEALLGLRIDAGDYLPLDTKSANFDNIADVQMVSPTLLDAYLHAAAEISRLAVGDAEATPSETQYRIPRWASQLDRVDGAPFGTRGGTATEHHFPADGEYVFRMSFHHETTGTAVGNGRSALHTAYAPEQIEISVDGEPVALLEMDRWMHVSDPASVEIRTEPILIRAGTHRVAAAFIRRAEGPVQDLVSPHDWSLASTAIAGTYGVNSLPHMRDLVISGPFNVTGVSETITRSQVFTCQPSTALEEHTCAESILSSLGTQAFRRPLTDGDREALMLFYEQGASDGGFEIGVRTGLEAILASPHFVFRFEEPPGPVTAGESYRVSDLDLASRLSYFLWGAPPDAELRTLAEEGSLSDPERLEAQVYRMLSDSRSAALGPRFAAQWLRLQDLDKVHPDVRLDPDFHQQLADAMRRETELLFNSLIAEDRSIFDLYEADYTFVNERLAKHYGFSGVTGEDFQRFTYPDDSRRGVFGHGSILTLTSHAGRTSPVLRGKWVMEVLLGTPPPPPPPGIPDLEETEGSEDGRLLTTRERMALHSENASCNSCHRFMDPIGLVLDNFGVSGKWRARENGTALDTRSELYDGTPIETPGDLTRALLNRPIPLVRNFTENLMAYALGRRLEYYDQPTVRDITNQAEVNDYRLSSFIVGIVKSDAFQMQRAGVSVEVPLNEQEIH</sequence>
<dbReference type="Pfam" id="PF07627">
    <property type="entry name" value="PSCyt3"/>
    <property type="match status" value="1"/>
</dbReference>
<dbReference type="Pfam" id="PF07631">
    <property type="entry name" value="PSD4"/>
    <property type="match status" value="1"/>
</dbReference>
<dbReference type="InterPro" id="IPR011478">
    <property type="entry name" value="DUF1585"/>
</dbReference>
<name>A0A381X4Q6_9ZZZZ</name>
<reference evidence="6" key="1">
    <citation type="submission" date="2018-05" db="EMBL/GenBank/DDBJ databases">
        <authorList>
            <person name="Lanie J.A."/>
            <person name="Ng W.-L."/>
            <person name="Kazmierczak K.M."/>
            <person name="Andrzejewski T.M."/>
            <person name="Davidsen T.M."/>
            <person name="Wayne K.J."/>
            <person name="Tettelin H."/>
            <person name="Glass J.I."/>
            <person name="Rusch D."/>
            <person name="Podicherti R."/>
            <person name="Tsui H.-C.T."/>
            <person name="Winkler M.E."/>
        </authorList>
    </citation>
    <scope>NUCLEOTIDE SEQUENCE</scope>
</reference>
<dbReference type="InterPro" id="IPR013042">
    <property type="entry name" value="DUF1592"/>
</dbReference>
<feature type="domain" description="DUF1587" evidence="2">
    <location>
        <begin position="140"/>
        <end position="203"/>
    </location>
</feature>
<dbReference type="Pfam" id="PF07624">
    <property type="entry name" value="PSD2"/>
    <property type="match status" value="1"/>
</dbReference>
<evidence type="ECO:0000259" key="1">
    <source>
        <dbReference type="Pfam" id="PF07624"/>
    </source>
</evidence>